<comment type="caution">
    <text evidence="2">The sequence shown here is derived from an EMBL/GenBank/DDBJ whole genome shotgun (WGS) entry which is preliminary data.</text>
</comment>
<name>A0AA40AXF1_9PEZI</name>
<keyword evidence="3" id="KW-1185">Reference proteome</keyword>
<accession>A0AA40AXF1</accession>
<feature type="compositionally biased region" description="Low complexity" evidence="1">
    <location>
        <begin position="96"/>
        <end position="106"/>
    </location>
</feature>
<evidence type="ECO:0000313" key="3">
    <source>
        <dbReference type="Proteomes" id="UP001172159"/>
    </source>
</evidence>
<dbReference type="EMBL" id="JAUKTV010000011">
    <property type="protein sequence ID" value="KAK0723791.1"/>
    <property type="molecule type" value="Genomic_DNA"/>
</dbReference>
<sequence>MPRLCSSRHEEDPYVQQRRREAVIAHQAQQLRGATCHRPQLAPFILPSSDSRMNLDNTRATKSPFLTRERSLPAVLNSLVQFQKPARGSSRQLYVSRRTPSSSSPRVAQQAQTGNWTRGKGLHRRCLAACYTRIGFLLIPRFTSGLCFIHLESLSSWYALPIPVVLLKTARPSSMPNSLTPFSPHLVSELCFPPSKKLYTICREAARARNIKFVMWLAGDHQGEGEASVGTICDGENCATKLSAFRSDPSNSSLN</sequence>
<feature type="region of interest" description="Disordered" evidence="1">
    <location>
        <begin position="90"/>
        <end position="114"/>
    </location>
</feature>
<reference evidence="2" key="1">
    <citation type="submission" date="2023-06" db="EMBL/GenBank/DDBJ databases">
        <title>Genome-scale phylogeny and comparative genomics of the fungal order Sordariales.</title>
        <authorList>
            <consortium name="Lawrence Berkeley National Laboratory"/>
            <person name="Hensen N."/>
            <person name="Bonometti L."/>
            <person name="Westerberg I."/>
            <person name="Brannstrom I.O."/>
            <person name="Guillou S."/>
            <person name="Cros-Aarteil S."/>
            <person name="Calhoun S."/>
            <person name="Haridas S."/>
            <person name="Kuo A."/>
            <person name="Mondo S."/>
            <person name="Pangilinan J."/>
            <person name="Riley R."/>
            <person name="Labutti K."/>
            <person name="Andreopoulos B."/>
            <person name="Lipzen A."/>
            <person name="Chen C."/>
            <person name="Yanf M."/>
            <person name="Daum C."/>
            <person name="Ng V."/>
            <person name="Clum A."/>
            <person name="Steindorff A."/>
            <person name="Ohm R."/>
            <person name="Martin F."/>
            <person name="Silar P."/>
            <person name="Natvig D."/>
            <person name="Lalanne C."/>
            <person name="Gautier V."/>
            <person name="Ament-Velasquez S.L."/>
            <person name="Kruys A."/>
            <person name="Hutchinson M.I."/>
            <person name="Powell A.J."/>
            <person name="Barry K."/>
            <person name="Miller A.N."/>
            <person name="Grigoriev I.V."/>
            <person name="Debuchy R."/>
            <person name="Gladieux P."/>
            <person name="Thoren M.H."/>
            <person name="Johannesson H."/>
        </authorList>
    </citation>
    <scope>NUCLEOTIDE SEQUENCE</scope>
    <source>
        <strain evidence="2">CBS 540.89</strain>
    </source>
</reference>
<evidence type="ECO:0000256" key="1">
    <source>
        <dbReference type="SAM" id="MobiDB-lite"/>
    </source>
</evidence>
<proteinExistence type="predicted"/>
<dbReference type="Proteomes" id="UP001172159">
    <property type="component" value="Unassembled WGS sequence"/>
</dbReference>
<protein>
    <submittedName>
        <fullName evidence="2">Uncharacterized protein</fullName>
    </submittedName>
</protein>
<gene>
    <name evidence="2" type="ORF">B0T21DRAFT_43371</name>
</gene>
<dbReference type="AlphaFoldDB" id="A0AA40AXF1"/>
<evidence type="ECO:0000313" key="2">
    <source>
        <dbReference type="EMBL" id="KAK0723791.1"/>
    </source>
</evidence>
<organism evidence="2 3">
    <name type="scientific">Apiosordaria backusii</name>
    <dbReference type="NCBI Taxonomy" id="314023"/>
    <lineage>
        <taxon>Eukaryota</taxon>
        <taxon>Fungi</taxon>
        <taxon>Dikarya</taxon>
        <taxon>Ascomycota</taxon>
        <taxon>Pezizomycotina</taxon>
        <taxon>Sordariomycetes</taxon>
        <taxon>Sordariomycetidae</taxon>
        <taxon>Sordariales</taxon>
        <taxon>Lasiosphaeriaceae</taxon>
        <taxon>Apiosordaria</taxon>
    </lineage>
</organism>